<accession>A0AAE0YZJ0</accession>
<dbReference type="Proteomes" id="UP001283361">
    <property type="component" value="Unassembled WGS sequence"/>
</dbReference>
<dbReference type="EMBL" id="JAWDGP010005046">
    <property type="protein sequence ID" value="KAK3760118.1"/>
    <property type="molecule type" value="Genomic_DNA"/>
</dbReference>
<sequence>MLVLPNLVAHRKHGQPIPKEDRLPFLKTENPHSYRTTNACRGGPVLSRALFSKINRILGPDRIRREPRARRRNTEIRDELFYRRFPRDNGV</sequence>
<gene>
    <name evidence="1" type="ORF">RRG08_056408</name>
</gene>
<reference evidence="1" key="1">
    <citation type="journal article" date="2023" name="G3 (Bethesda)">
        <title>A reference genome for the long-term kleptoplast-retaining sea slug Elysia crispata morphotype clarki.</title>
        <authorList>
            <person name="Eastman K.E."/>
            <person name="Pendleton A.L."/>
            <person name="Shaikh M.A."/>
            <person name="Suttiyut T."/>
            <person name="Ogas R."/>
            <person name="Tomko P."/>
            <person name="Gavelis G."/>
            <person name="Widhalm J.R."/>
            <person name="Wisecaver J.H."/>
        </authorList>
    </citation>
    <scope>NUCLEOTIDE SEQUENCE</scope>
    <source>
        <strain evidence="1">ECLA1</strain>
    </source>
</reference>
<proteinExistence type="predicted"/>
<keyword evidence="2" id="KW-1185">Reference proteome</keyword>
<protein>
    <submittedName>
        <fullName evidence="1">Uncharacterized protein</fullName>
    </submittedName>
</protein>
<dbReference type="AlphaFoldDB" id="A0AAE0YZJ0"/>
<organism evidence="1 2">
    <name type="scientific">Elysia crispata</name>
    <name type="common">lettuce slug</name>
    <dbReference type="NCBI Taxonomy" id="231223"/>
    <lineage>
        <taxon>Eukaryota</taxon>
        <taxon>Metazoa</taxon>
        <taxon>Spiralia</taxon>
        <taxon>Lophotrochozoa</taxon>
        <taxon>Mollusca</taxon>
        <taxon>Gastropoda</taxon>
        <taxon>Heterobranchia</taxon>
        <taxon>Euthyneura</taxon>
        <taxon>Panpulmonata</taxon>
        <taxon>Sacoglossa</taxon>
        <taxon>Placobranchoidea</taxon>
        <taxon>Plakobranchidae</taxon>
        <taxon>Elysia</taxon>
    </lineage>
</organism>
<comment type="caution">
    <text evidence="1">The sequence shown here is derived from an EMBL/GenBank/DDBJ whole genome shotgun (WGS) entry which is preliminary data.</text>
</comment>
<name>A0AAE0YZJ0_9GAST</name>
<evidence type="ECO:0000313" key="2">
    <source>
        <dbReference type="Proteomes" id="UP001283361"/>
    </source>
</evidence>
<evidence type="ECO:0000313" key="1">
    <source>
        <dbReference type="EMBL" id="KAK3760118.1"/>
    </source>
</evidence>